<dbReference type="AlphaFoldDB" id="A0A0A0IG66"/>
<dbReference type="SMART" id="SM00530">
    <property type="entry name" value="HTH_XRE"/>
    <property type="match status" value="1"/>
</dbReference>
<name>A0A0A0IG66_CLOBO</name>
<evidence type="ECO:0000259" key="2">
    <source>
        <dbReference type="PROSITE" id="PS50943"/>
    </source>
</evidence>
<reference evidence="3 4" key="1">
    <citation type="submission" date="2014-01" db="EMBL/GenBank/DDBJ databases">
        <title>Plasmidome dynamics in the species complex Clostridium novyi sensu lato converts strains of independent lineages into distinctly different pathogens.</title>
        <authorList>
            <person name="Skarin H."/>
            <person name="Segerman B."/>
        </authorList>
    </citation>
    <scope>NUCLEOTIDE SEQUENCE [LARGE SCALE GENOMIC DNA]</scope>
    <source>
        <strain evidence="3 4">DC5</strain>
    </source>
</reference>
<dbReference type="CDD" id="cd00093">
    <property type="entry name" value="HTH_XRE"/>
    <property type="match status" value="1"/>
</dbReference>
<dbReference type="Pfam" id="PF01381">
    <property type="entry name" value="HTH_3"/>
    <property type="match status" value="1"/>
</dbReference>
<dbReference type="SUPFAM" id="SSF47413">
    <property type="entry name" value="lambda repressor-like DNA-binding domains"/>
    <property type="match status" value="1"/>
</dbReference>
<dbReference type="RefSeq" id="WP_039259434.1">
    <property type="nucleotide sequence ID" value="NZ_JDRY01000033.1"/>
</dbReference>
<evidence type="ECO:0000256" key="1">
    <source>
        <dbReference type="ARBA" id="ARBA00023125"/>
    </source>
</evidence>
<dbReference type="Gene3D" id="1.10.260.40">
    <property type="entry name" value="lambda repressor-like DNA-binding domains"/>
    <property type="match status" value="1"/>
</dbReference>
<evidence type="ECO:0000313" key="3">
    <source>
        <dbReference type="EMBL" id="KGM99553.1"/>
    </source>
</evidence>
<keyword evidence="1" id="KW-0238">DNA-binding</keyword>
<proteinExistence type="predicted"/>
<dbReference type="EMBL" id="JDRY01000033">
    <property type="protein sequence ID" value="KGM99553.1"/>
    <property type="molecule type" value="Genomic_DNA"/>
</dbReference>
<dbReference type="Proteomes" id="UP000030014">
    <property type="component" value="Unassembled WGS sequence"/>
</dbReference>
<comment type="caution">
    <text evidence="3">The sequence shown here is derived from an EMBL/GenBank/DDBJ whole genome shotgun (WGS) entry which is preliminary data.</text>
</comment>
<protein>
    <recommendedName>
        <fullName evidence="2">HTH cro/C1-type domain-containing protein</fullName>
    </recommendedName>
</protein>
<dbReference type="GO" id="GO:0003677">
    <property type="term" value="F:DNA binding"/>
    <property type="evidence" value="ECO:0007669"/>
    <property type="project" value="UniProtKB-KW"/>
</dbReference>
<gene>
    <name evidence="3" type="ORF">Z955_06930</name>
</gene>
<feature type="domain" description="HTH cro/C1-type" evidence="2">
    <location>
        <begin position="7"/>
        <end position="61"/>
    </location>
</feature>
<evidence type="ECO:0000313" key="4">
    <source>
        <dbReference type="Proteomes" id="UP000030014"/>
    </source>
</evidence>
<organism evidence="3 4">
    <name type="scientific">Clostridium botulinum C/D str. DC5</name>
    <dbReference type="NCBI Taxonomy" id="1443128"/>
    <lineage>
        <taxon>Bacteria</taxon>
        <taxon>Bacillati</taxon>
        <taxon>Bacillota</taxon>
        <taxon>Clostridia</taxon>
        <taxon>Eubacteriales</taxon>
        <taxon>Clostridiaceae</taxon>
        <taxon>Clostridium</taxon>
    </lineage>
</organism>
<dbReference type="InterPro" id="IPR010982">
    <property type="entry name" value="Lambda_DNA-bd_dom_sf"/>
</dbReference>
<dbReference type="PANTHER" id="PTHR46558">
    <property type="entry name" value="TRACRIPTIONAL REGULATORY PROTEIN-RELATED-RELATED"/>
    <property type="match status" value="1"/>
</dbReference>
<dbReference type="InterPro" id="IPR001387">
    <property type="entry name" value="Cro/C1-type_HTH"/>
</dbReference>
<sequence>MSFGSRLKNLRIEKHLSQAVLAQKLGISTNAISQYETNKRFPDQQGLIGICKYFSVTSDYLLGLSDILRPSISLTKLSENCNTYSDTQIAAINELITAFNNKLEK</sequence>
<dbReference type="PANTHER" id="PTHR46558:SF11">
    <property type="entry name" value="HTH-TYPE TRANSCRIPTIONAL REGULATOR XRE"/>
    <property type="match status" value="1"/>
</dbReference>
<accession>A0A0A0IG66</accession>
<dbReference type="PROSITE" id="PS50943">
    <property type="entry name" value="HTH_CROC1"/>
    <property type="match status" value="1"/>
</dbReference>